<gene>
    <name evidence="2" type="ORF">MEUPH1_LOCUS30857</name>
</gene>
<organism evidence="2 3">
    <name type="scientific">Macrosiphum euphorbiae</name>
    <name type="common">potato aphid</name>
    <dbReference type="NCBI Taxonomy" id="13131"/>
    <lineage>
        <taxon>Eukaryota</taxon>
        <taxon>Metazoa</taxon>
        <taxon>Ecdysozoa</taxon>
        <taxon>Arthropoda</taxon>
        <taxon>Hexapoda</taxon>
        <taxon>Insecta</taxon>
        <taxon>Pterygota</taxon>
        <taxon>Neoptera</taxon>
        <taxon>Paraneoptera</taxon>
        <taxon>Hemiptera</taxon>
        <taxon>Sternorrhyncha</taxon>
        <taxon>Aphidomorpha</taxon>
        <taxon>Aphidoidea</taxon>
        <taxon>Aphididae</taxon>
        <taxon>Macrosiphini</taxon>
        <taxon>Macrosiphum</taxon>
    </lineage>
</organism>
<accession>A0AAV0YBN0</accession>
<comment type="caution">
    <text evidence="2">The sequence shown here is derived from an EMBL/GenBank/DDBJ whole genome shotgun (WGS) entry which is preliminary data.</text>
</comment>
<evidence type="ECO:0000313" key="2">
    <source>
        <dbReference type="EMBL" id="CAI6377627.1"/>
    </source>
</evidence>
<dbReference type="EMBL" id="CARXXK010001805">
    <property type="protein sequence ID" value="CAI6377627.1"/>
    <property type="molecule type" value="Genomic_DNA"/>
</dbReference>
<sequence length="169" mass="18958">MEEKSEQQKHGILIFDEMSVRKSLKLDPKSLRYQGVVDFGDDDVYSTDNNSLADHTLVFGFSSLYENNFQPIGCFAAKGATTGVILAKLIIQAILMLEYAGAKVTALVCDGAKPNRRMWQEFGISGELGKIKNSFKNPYDDSRKVFVLSDVPHLFKCVRNRLISNELMV</sequence>
<dbReference type="AlphaFoldDB" id="A0AAV0YBN0"/>
<dbReference type="Pfam" id="PF21787">
    <property type="entry name" value="TNP-like_RNaseH_N"/>
    <property type="match status" value="1"/>
</dbReference>
<evidence type="ECO:0000313" key="3">
    <source>
        <dbReference type="Proteomes" id="UP001160148"/>
    </source>
</evidence>
<evidence type="ECO:0000259" key="1">
    <source>
        <dbReference type="Pfam" id="PF21787"/>
    </source>
</evidence>
<keyword evidence="3" id="KW-1185">Reference proteome</keyword>
<proteinExistence type="predicted"/>
<protein>
    <recommendedName>
        <fullName evidence="1">Transposable element P transposase-like RNase H domain-containing protein</fullName>
    </recommendedName>
</protein>
<dbReference type="Proteomes" id="UP001160148">
    <property type="component" value="Unassembled WGS sequence"/>
</dbReference>
<feature type="domain" description="Transposable element P transposase-like RNase H" evidence="1">
    <location>
        <begin position="2"/>
        <end position="123"/>
    </location>
</feature>
<name>A0AAV0YBN0_9HEMI</name>
<dbReference type="InterPro" id="IPR048365">
    <property type="entry name" value="TNP-like_RNaseH_N"/>
</dbReference>
<reference evidence="2 3" key="1">
    <citation type="submission" date="2023-01" db="EMBL/GenBank/DDBJ databases">
        <authorList>
            <person name="Whitehead M."/>
        </authorList>
    </citation>
    <scope>NUCLEOTIDE SEQUENCE [LARGE SCALE GENOMIC DNA]</scope>
</reference>